<feature type="non-terminal residue" evidence="2">
    <location>
        <position position="1"/>
    </location>
</feature>
<accession>A0AAW9EB83</accession>
<dbReference type="EMBL" id="JAWZZT010000601">
    <property type="protein sequence ID" value="MDX7018172.1"/>
    <property type="molecule type" value="Genomic_DNA"/>
</dbReference>
<gene>
    <name evidence="2" type="ORF">SJ059_27495</name>
</gene>
<feature type="domain" description="HPr" evidence="1">
    <location>
        <begin position="1"/>
        <end position="34"/>
    </location>
</feature>
<evidence type="ECO:0000313" key="3">
    <source>
        <dbReference type="Proteomes" id="UP001279012"/>
    </source>
</evidence>
<dbReference type="Proteomes" id="UP001279012">
    <property type="component" value="Unassembled WGS sequence"/>
</dbReference>
<protein>
    <submittedName>
        <fullName evidence="2">HPr family phosphocarrier protein</fullName>
    </submittedName>
</protein>
<name>A0AAW9EB83_KLEAE</name>
<evidence type="ECO:0000259" key="1">
    <source>
        <dbReference type="PROSITE" id="PS51350"/>
    </source>
</evidence>
<evidence type="ECO:0000313" key="2">
    <source>
        <dbReference type="EMBL" id="MDX7018172.1"/>
    </source>
</evidence>
<feature type="non-terminal residue" evidence="2">
    <location>
        <position position="96"/>
    </location>
</feature>
<organism evidence="2 3">
    <name type="scientific">Klebsiella aerogenes</name>
    <name type="common">Enterobacter aerogenes</name>
    <dbReference type="NCBI Taxonomy" id="548"/>
    <lineage>
        <taxon>Bacteria</taxon>
        <taxon>Pseudomonadati</taxon>
        <taxon>Pseudomonadota</taxon>
        <taxon>Gammaproteobacteria</taxon>
        <taxon>Enterobacterales</taxon>
        <taxon>Enterobacteriaceae</taxon>
        <taxon>Klebsiella/Raoultella group</taxon>
        <taxon>Klebsiella</taxon>
    </lineage>
</organism>
<comment type="caution">
    <text evidence="2">The sequence shown here is derived from an EMBL/GenBank/DDBJ whole genome shotgun (WGS) entry which is preliminary data.</text>
</comment>
<sequence>TLKGDACQLLISGEDEAEAFAAITAFMRDEFPHCDAPLPAAPTLDVQPVPESLSRLNPTLFHAHPVCAGSAGGTLVHLKSRDLHELGELPVAVSPE</sequence>
<dbReference type="AlphaFoldDB" id="A0AAW9EB83"/>
<proteinExistence type="predicted"/>
<dbReference type="PROSITE" id="PS51350">
    <property type="entry name" value="PTS_HPR_DOM"/>
    <property type="match status" value="1"/>
</dbReference>
<dbReference type="InterPro" id="IPR000032">
    <property type="entry name" value="HPr-like"/>
</dbReference>
<reference evidence="2" key="1">
    <citation type="submission" date="2023-11" db="EMBL/GenBank/DDBJ databases">
        <title>Detection of rare carbapenemases in Enterobacterales - comparison of two colorimetric and two CIM-based carbapenemase assays.</title>
        <authorList>
            <person name="Schaffarczyk L."/>
            <person name="Noster J."/>
            <person name="Stelzer Y."/>
            <person name="Sattler J."/>
            <person name="Gatermann S."/>
            <person name="Hamprecht A."/>
        </authorList>
    </citation>
    <scope>NUCLEOTIDE SEQUENCE</scope>
    <source>
        <strain evidence="2">CIM-Cont-037</strain>
    </source>
</reference>